<keyword evidence="2" id="KW-1185">Reference proteome</keyword>
<proteinExistence type="predicted"/>
<dbReference type="AlphaFoldDB" id="A0A7V7UVL2"/>
<evidence type="ECO:0000313" key="1">
    <source>
        <dbReference type="EMBL" id="KAB2333471.1"/>
    </source>
</evidence>
<dbReference type="OrthoDB" id="2909996at2"/>
<dbReference type="EMBL" id="WBOT01000002">
    <property type="protein sequence ID" value="KAB2333471.1"/>
    <property type="molecule type" value="Genomic_DNA"/>
</dbReference>
<accession>A0A7V7UVL2</accession>
<name>A0A7V7UVL2_9BACI</name>
<gene>
    <name evidence="1" type="ORF">F7732_05085</name>
</gene>
<comment type="caution">
    <text evidence="1">The sequence shown here is derived from an EMBL/GenBank/DDBJ whole genome shotgun (WGS) entry which is preliminary data.</text>
</comment>
<organism evidence="1 2">
    <name type="scientific">Bacillus mesophilum</name>
    <dbReference type="NCBI Taxonomy" id="1071718"/>
    <lineage>
        <taxon>Bacteria</taxon>
        <taxon>Bacillati</taxon>
        <taxon>Bacillota</taxon>
        <taxon>Bacilli</taxon>
        <taxon>Bacillales</taxon>
        <taxon>Bacillaceae</taxon>
        <taxon>Bacillus</taxon>
    </lineage>
</organism>
<reference evidence="1 2" key="1">
    <citation type="journal article" date="2014" name="Arch. Microbiol.">
        <title>Bacillus mesophilum sp. nov., strain IITR-54T, a novel 4-chlorobiphenyl dechlorinating bacterium.</title>
        <authorList>
            <person name="Manickam N."/>
            <person name="Singh N.K."/>
            <person name="Bajaj A."/>
            <person name="Kumar R.M."/>
            <person name="Kaur G."/>
            <person name="Kaur N."/>
            <person name="Bala M."/>
            <person name="Kumar A."/>
            <person name="Mayilraj S."/>
        </authorList>
    </citation>
    <scope>NUCLEOTIDE SEQUENCE [LARGE SCALE GENOMIC DNA]</scope>
    <source>
        <strain evidence="1 2">IITR-54</strain>
    </source>
</reference>
<dbReference type="Proteomes" id="UP000441354">
    <property type="component" value="Unassembled WGS sequence"/>
</dbReference>
<evidence type="ECO:0000313" key="2">
    <source>
        <dbReference type="Proteomes" id="UP000441354"/>
    </source>
</evidence>
<sequence length="94" mass="11212">MESDKKNSLSMFIHEDVEIAIIDTDGEEQAPLLTKRIERIENCPDHTHFRMYVNHLQFFAIPMGARFEWENDRLIATDEKSQLQYCIRKLRITE</sequence>
<protein>
    <submittedName>
        <fullName evidence="1">Uncharacterized protein</fullName>
    </submittedName>
</protein>
<dbReference type="RefSeq" id="WP_151572741.1">
    <property type="nucleotide sequence ID" value="NZ_WBOT01000002.1"/>
</dbReference>